<dbReference type="GO" id="GO:0051607">
    <property type="term" value="P:defense response to virus"/>
    <property type="evidence" value="ECO:0007669"/>
    <property type="project" value="UniProtKB-KW"/>
</dbReference>
<dbReference type="NCBIfam" id="TIGR01596">
    <property type="entry name" value="cas3_HD"/>
    <property type="match status" value="1"/>
</dbReference>
<evidence type="ECO:0000256" key="9">
    <source>
        <dbReference type="ARBA" id="ARBA00023118"/>
    </source>
</evidence>
<protein>
    <submittedName>
        <fullName evidence="11">CRISPR-associated helicase Cas3</fullName>
    </submittedName>
</protein>
<evidence type="ECO:0000256" key="4">
    <source>
        <dbReference type="ARBA" id="ARBA00022723"/>
    </source>
</evidence>
<organism evidence="11">
    <name type="scientific">Streptomyces sp. Y1</name>
    <dbReference type="NCBI Taxonomy" id="3238634"/>
    <lineage>
        <taxon>Bacteria</taxon>
        <taxon>Bacillati</taxon>
        <taxon>Actinomycetota</taxon>
        <taxon>Actinomycetes</taxon>
        <taxon>Kitasatosporales</taxon>
        <taxon>Streptomycetaceae</taxon>
        <taxon>Streptomyces</taxon>
    </lineage>
</organism>
<dbReference type="SMART" id="SM00487">
    <property type="entry name" value="DEXDc"/>
    <property type="match status" value="1"/>
</dbReference>
<sequence>MFDPRVTGKRRGLTGSYPLVCHLADAAVVAGALWDSYLTSSQRQLIAGGWGVDLGWARRLVMLAGGLHDVGKIVPCFQRGVEGTAGLLADPRFPAPVGWMHDEWIPHQMASHWALPQVLTGLGWPEVERPWKSVAHQLAQIVGGHHGVFGEALSPVAMADPLTVLRGLGADGWAVQREEHVRVVSGICGSPGAPPRLLPAGAAVVVTGVVVLADWLASNTRQVQGRLEAWNGDLAAHVARIRQRAPWVLAHAQLAAPAWKPVATFTDLFPDITDPYPLQADVAKRLKDLVDGPGLVLVTAPTGDGKTETALFAARVLGAAAGAGGLAVLLPTMATTDAMWRRVRKFTARAAEVGTPVTLLNSMAWLNEDYEPGRDEIVADGCVSTEAADFLRGPHRGLAAGVAVGTWDQAALAALPVRFNVLRWLGLSGKTLVIDEAHSYDAYGHRLTQRLLEWCGHLGIPVVLLSATLTGRTATDLVGAYRAGAGHTEAVPVVAPYPGWVHVSAVSGKVTAHGPLPTTREREVVVDHHTVRHTHDPAVAGGRAARILAELQPAVAGTGCALVVCNVVADAQATRRLLAEQWGEDGPQVVLLHARLPMWQRIARTGLIEGMVGSKGTRPDRPLVVVATQVVEQSLDWDFDLVVSDLAPMSLLLQRAGRCHRHDHPRPAWAPAPRLVVVSPPGGLPAPHWGDVYDISLLRRTCDALRALQSPIAIPDAVPALIAEVYDAAWDPDRMDPDDAQRLAREQAQAAAADVVMIPPPGRVKDLHPLTSALDPDLAVTRLGGDSKRILPVWPGGDGGWTFVTADGPANLPPSPGKDDVRTILLSTVQVRSTWLTGAGSETLPPASWQTSPALRDVVLIPHDGRIGGWRAPDGRTIRLDPVDGIIRG</sequence>
<evidence type="ECO:0000259" key="10">
    <source>
        <dbReference type="PROSITE" id="PS51643"/>
    </source>
</evidence>
<keyword evidence="9" id="KW-0051">Antiviral defense</keyword>
<evidence type="ECO:0000256" key="3">
    <source>
        <dbReference type="ARBA" id="ARBA00022722"/>
    </source>
</evidence>
<feature type="domain" description="HD Cas3-type" evidence="10">
    <location>
        <begin position="12"/>
        <end position="216"/>
    </location>
</feature>
<dbReference type="GO" id="GO:0016787">
    <property type="term" value="F:hydrolase activity"/>
    <property type="evidence" value="ECO:0007669"/>
    <property type="project" value="UniProtKB-KW"/>
</dbReference>
<dbReference type="PROSITE" id="PS51643">
    <property type="entry name" value="HD_CAS3"/>
    <property type="match status" value="1"/>
</dbReference>
<dbReference type="InterPro" id="IPR038257">
    <property type="entry name" value="CRISPR-assoc_Cas3_HD_sf"/>
</dbReference>
<evidence type="ECO:0000256" key="5">
    <source>
        <dbReference type="ARBA" id="ARBA00022741"/>
    </source>
</evidence>
<dbReference type="GO" id="GO:0005524">
    <property type="term" value="F:ATP binding"/>
    <property type="evidence" value="ECO:0007669"/>
    <property type="project" value="UniProtKB-KW"/>
</dbReference>
<dbReference type="GO" id="GO:0003723">
    <property type="term" value="F:RNA binding"/>
    <property type="evidence" value="ECO:0007669"/>
    <property type="project" value="TreeGrafter"/>
</dbReference>
<dbReference type="InterPro" id="IPR050547">
    <property type="entry name" value="DEAD_box_RNA_helicases"/>
</dbReference>
<keyword evidence="6" id="KW-0378">Hydrolase</keyword>
<dbReference type="NCBIfam" id="TIGR01587">
    <property type="entry name" value="cas3_core"/>
    <property type="match status" value="1"/>
</dbReference>
<dbReference type="PANTHER" id="PTHR47963">
    <property type="entry name" value="DEAD-BOX ATP-DEPENDENT RNA HELICASE 47, MITOCHONDRIAL"/>
    <property type="match status" value="1"/>
</dbReference>
<keyword evidence="8" id="KW-0067">ATP-binding</keyword>
<dbReference type="Pfam" id="PF18019">
    <property type="entry name" value="Cas3_HD"/>
    <property type="match status" value="1"/>
</dbReference>
<evidence type="ECO:0000256" key="1">
    <source>
        <dbReference type="ARBA" id="ARBA00006847"/>
    </source>
</evidence>
<keyword evidence="5" id="KW-0547">Nucleotide-binding</keyword>
<dbReference type="PANTHER" id="PTHR47963:SF9">
    <property type="entry name" value="CRISPR-ASSOCIATED ENDONUCLEASE_HELICASE CAS3"/>
    <property type="match status" value="1"/>
</dbReference>
<gene>
    <name evidence="11" type="primary">cas3</name>
    <name evidence="11" type="ORF">AB2U05_34190</name>
</gene>
<evidence type="ECO:0000256" key="7">
    <source>
        <dbReference type="ARBA" id="ARBA00022806"/>
    </source>
</evidence>
<dbReference type="InterPro" id="IPR006474">
    <property type="entry name" value="Helicase_Cas3_CRISPR-ass_core"/>
</dbReference>
<dbReference type="EMBL" id="CP163445">
    <property type="protein sequence ID" value="XDQ84208.1"/>
    <property type="molecule type" value="Genomic_DNA"/>
</dbReference>
<keyword evidence="4" id="KW-0479">Metal-binding</keyword>
<evidence type="ECO:0000256" key="8">
    <source>
        <dbReference type="ARBA" id="ARBA00022840"/>
    </source>
</evidence>
<dbReference type="Gene3D" id="3.40.50.300">
    <property type="entry name" value="P-loop containing nucleotide triphosphate hydrolases"/>
    <property type="match status" value="2"/>
</dbReference>
<keyword evidence="7" id="KW-0347">Helicase</keyword>
<name>A0AB39TY18_9ACTN</name>
<comment type="similarity">
    <text evidence="2">In the central section; belongs to the CRISPR-associated helicase Cas3 family.</text>
</comment>
<keyword evidence="3" id="KW-0540">Nuclease</keyword>
<dbReference type="Pfam" id="PF22590">
    <property type="entry name" value="Cas3-like_C_2"/>
    <property type="match status" value="1"/>
</dbReference>
<dbReference type="GO" id="GO:0004518">
    <property type="term" value="F:nuclease activity"/>
    <property type="evidence" value="ECO:0007669"/>
    <property type="project" value="UniProtKB-KW"/>
</dbReference>
<dbReference type="SUPFAM" id="SSF52540">
    <property type="entry name" value="P-loop containing nucleoside triphosphate hydrolases"/>
    <property type="match status" value="1"/>
</dbReference>
<evidence type="ECO:0000256" key="6">
    <source>
        <dbReference type="ARBA" id="ARBA00022801"/>
    </source>
</evidence>
<dbReference type="GO" id="GO:0003724">
    <property type="term" value="F:RNA helicase activity"/>
    <property type="evidence" value="ECO:0007669"/>
    <property type="project" value="TreeGrafter"/>
</dbReference>
<evidence type="ECO:0000256" key="2">
    <source>
        <dbReference type="ARBA" id="ARBA00009046"/>
    </source>
</evidence>
<dbReference type="CDD" id="cd17930">
    <property type="entry name" value="DEXHc_cas3"/>
    <property type="match status" value="1"/>
</dbReference>
<dbReference type="GO" id="GO:0046872">
    <property type="term" value="F:metal ion binding"/>
    <property type="evidence" value="ECO:0007669"/>
    <property type="project" value="UniProtKB-KW"/>
</dbReference>
<dbReference type="InterPro" id="IPR027417">
    <property type="entry name" value="P-loop_NTPase"/>
</dbReference>
<dbReference type="AlphaFoldDB" id="A0AB39TY18"/>
<dbReference type="InterPro" id="IPR006483">
    <property type="entry name" value="CRISPR-assoc_Cas3_HD"/>
</dbReference>
<evidence type="ECO:0000313" key="11">
    <source>
        <dbReference type="EMBL" id="XDQ84208.1"/>
    </source>
</evidence>
<dbReference type="RefSeq" id="WP_369186042.1">
    <property type="nucleotide sequence ID" value="NZ_CP163445.1"/>
</dbReference>
<accession>A0AB39TY18</accession>
<dbReference type="InterPro" id="IPR014001">
    <property type="entry name" value="Helicase_ATP-bd"/>
</dbReference>
<comment type="similarity">
    <text evidence="1">In the N-terminal section; belongs to the CRISPR-associated nuclease Cas3-HD family.</text>
</comment>
<dbReference type="CDD" id="cd09641">
    <property type="entry name" value="Cas3''_I"/>
    <property type="match status" value="1"/>
</dbReference>
<dbReference type="InterPro" id="IPR054712">
    <property type="entry name" value="Cas3-like_dom"/>
</dbReference>
<dbReference type="Gene3D" id="1.10.3210.30">
    <property type="match status" value="1"/>
</dbReference>
<reference evidence="11" key="1">
    <citation type="submission" date="2024-07" db="EMBL/GenBank/DDBJ databases">
        <authorList>
            <person name="Yu S.T."/>
        </authorList>
    </citation>
    <scope>NUCLEOTIDE SEQUENCE</scope>
    <source>
        <strain evidence="11">Y1</strain>
    </source>
</reference>
<proteinExistence type="inferred from homology"/>